<dbReference type="EMBL" id="FZNR01000024">
    <property type="protein sequence ID" value="SNS78551.1"/>
    <property type="molecule type" value="Genomic_DNA"/>
</dbReference>
<dbReference type="InterPro" id="IPR002433">
    <property type="entry name" value="Orn_de-COase"/>
</dbReference>
<feature type="modified residue" description="N6-(pyridoxal phosphate)lysine" evidence="3">
    <location>
        <position position="48"/>
    </location>
</feature>
<comment type="similarity">
    <text evidence="4">Belongs to the Orn/Lys/Arg decarboxylase class-II family.</text>
</comment>
<dbReference type="PRINTS" id="PR01179">
    <property type="entry name" value="ODADCRBXLASE"/>
</dbReference>
<dbReference type="PRINTS" id="PR01182">
    <property type="entry name" value="ORNDCRBXLASE"/>
</dbReference>
<dbReference type="InterPro" id="IPR009006">
    <property type="entry name" value="Ala_racemase/Decarboxylase_C"/>
</dbReference>
<dbReference type="RefSeq" id="WP_089298048.1">
    <property type="nucleotide sequence ID" value="NZ_BOMU01000101.1"/>
</dbReference>
<protein>
    <submittedName>
        <fullName evidence="7">Diaminopimelate decarboxylase</fullName>
    </submittedName>
</protein>
<name>A0A239HBK1_9ACTN</name>
<dbReference type="InterPro" id="IPR000183">
    <property type="entry name" value="Orn/DAP/Arg_de-COase"/>
</dbReference>
<dbReference type="InterPro" id="IPR029066">
    <property type="entry name" value="PLP-binding_barrel"/>
</dbReference>
<dbReference type="PANTHER" id="PTHR43727">
    <property type="entry name" value="DIAMINOPIMELATE DECARBOXYLASE"/>
    <property type="match status" value="1"/>
</dbReference>
<evidence type="ECO:0000256" key="1">
    <source>
        <dbReference type="ARBA" id="ARBA00001933"/>
    </source>
</evidence>
<gene>
    <name evidence="7" type="ORF">SAMN06264365_12413</name>
</gene>
<dbReference type="SUPFAM" id="SSF50621">
    <property type="entry name" value="Alanine racemase C-terminal domain-like"/>
    <property type="match status" value="1"/>
</dbReference>
<evidence type="ECO:0000313" key="7">
    <source>
        <dbReference type="EMBL" id="SNS78551.1"/>
    </source>
</evidence>
<dbReference type="Pfam" id="PF02784">
    <property type="entry name" value="Orn_Arg_deC_N"/>
    <property type="match status" value="1"/>
</dbReference>
<reference evidence="7 8" key="1">
    <citation type="submission" date="2017-06" db="EMBL/GenBank/DDBJ databases">
        <authorList>
            <person name="Kim H.J."/>
            <person name="Triplett B.A."/>
        </authorList>
    </citation>
    <scope>NUCLEOTIDE SEQUENCE [LARGE SCALE GENOMIC DNA]</scope>
    <source>
        <strain evidence="7 8">DSM 43151</strain>
    </source>
</reference>
<evidence type="ECO:0000259" key="6">
    <source>
        <dbReference type="Pfam" id="PF02784"/>
    </source>
</evidence>
<evidence type="ECO:0000256" key="2">
    <source>
        <dbReference type="ARBA" id="ARBA00022898"/>
    </source>
</evidence>
<dbReference type="Proteomes" id="UP000198415">
    <property type="component" value="Unassembled WGS sequence"/>
</dbReference>
<dbReference type="Gene3D" id="3.20.20.10">
    <property type="entry name" value="Alanine racemase"/>
    <property type="match status" value="1"/>
</dbReference>
<proteinExistence type="inferred from homology"/>
<feature type="domain" description="Orn/DAP/Arg decarboxylase 2 N-terminal" evidence="6">
    <location>
        <begin position="24"/>
        <end position="275"/>
    </location>
</feature>
<evidence type="ECO:0000256" key="4">
    <source>
        <dbReference type="RuleBase" id="RU003737"/>
    </source>
</evidence>
<dbReference type="SUPFAM" id="SSF51419">
    <property type="entry name" value="PLP-binding barrel"/>
    <property type="match status" value="1"/>
</dbReference>
<dbReference type="GO" id="GO:0009089">
    <property type="term" value="P:lysine biosynthetic process via diaminopimelate"/>
    <property type="evidence" value="ECO:0007669"/>
    <property type="project" value="TreeGrafter"/>
</dbReference>
<accession>A0A239HBK1</accession>
<feature type="domain" description="Orn/DAP/Arg decarboxylase 2 C-terminal" evidence="5">
    <location>
        <begin position="19"/>
        <end position="368"/>
    </location>
</feature>
<dbReference type="InterPro" id="IPR022643">
    <property type="entry name" value="De-COase2_C"/>
</dbReference>
<evidence type="ECO:0000313" key="8">
    <source>
        <dbReference type="Proteomes" id="UP000198415"/>
    </source>
</evidence>
<dbReference type="GO" id="GO:0006596">
    <property type="term" value="P:polyamine biosynthetic process"/>
    <property type="evidence" value="ECO:0007669"/>
    <property type="project" value="InterPro"/>
</dbReference>
<sequence>MSDLARWFEGPEALETPAYVYDLDEVGRSHEALRSALPEAAELYYSLKANPHPAVVATLLDAGCRAEVCSPGELRAAVQAGGDPAEMLYSGPGKRDADLADALKTGVRLFSVDSPYGLDQLDRVAGDLGADVRAVVRVNDDTPAPGQGLTMTGVTSQFGADVRWVLAEPGRFGARPHVRPVGFHLYMGSNVDGEDALTAQFTQAVDTARRLSAATGVEPELLDLGGGFGAPFARSGVRPGFPHLAERLTTLLSDAFAGWPGRGPRIAFESGRYLAGTCGTLVTRVLDAKLSQGTPVVVLESGINHLGGMSGLRRLPPVVPDLITPAAGEPLTGVLVAGPLCTPLDTWARTARLPELRPGDLVAVPNVGAYGLHASLVGFLAHPLPLEVVVAGGRVTGTTRLALHRHTLLGKDKD</sequence>
<keyword evidence="8" id="KW-1185">Reference proteome</keyword>
<comment type="cofactor">
    <cofactor evidence="1 3">
        <name>pyridoxal 5'-phosphate</name>
        <dbReference type="ChEBI" id="CHEBI:597326"/>
    </cofactor>
</comment>
<evidence type="ECO:0000259" key="5">
    <source>
        <dbReference type="Pfam" id="PF00278"/>
    </source>
</evidence>
<dbReference type="OrthoDB" id="9802241at2"/>
<dbReference type="GO" id="GO:0008836">
    <property type="term" value="F:diaminopimelate decarboxylase activity"/>
    <property type="evidence" value="ECO:0007669"/>
    <property type="project" value="TreeGrafter"/>
</dbReference>
<dbReference type="PANTHER" id="PTHR43727:SF2">
    <property type="entry name" value="GROUP IV DECARBOXYLASE"/>
    <property type="match status" value="1"/>
</dbReference>
<feature type="active site" description="Proton donor" evidence="3">
    <location>
        <position position="341"/>
    </location>
</feature>
<evidence type="ECO:0000256" key="3">
    <source>
        <dbReference type="PIRSR" id="PIRSR600183-50"/>
    </source>
</evidence>
<keyword evidence="2 3" id="KW-0663">Pyridoxal phosphate</keyword>
<organism evidence="7 8">
    <name type="scientific">Actinoplanes regularis</name>
    <dbReference type="NCBI Taxonomy" id="52697"/>
    <lineage>
        <taxon>Bacteria</taxon>
        <taxon>Bacillati</taxon>
        <taxon>Actinomycetota</taxon>
        <taxon>Actinomycetes</taxon>
        <taxon>Micromonosporales</taxon>
        <taxon>Micromonosporaceae</taxon>
        <taxon>Actinoplanes</taxon>
    </lineage>
</organism>
<dbReference type="Pfam" id="PF00278">
    <property type="entry name" value="Orn_DAP_Arg_deC"/>
    <property type="match status" value="1"/>
</dbReference>
<dbReference type="AlphaFoldDB" id="A0A239HBK1"/>
<dbReference type="Gene3D" id="2.40.37.10">
    <property type="entry name" value="Lyase, Ornithine Decarboxylase, Chain A, domain 1"/>
    <property type="match status" value="1"/>
</dbReference>
<dbReference type="InterPro" id="IPR022644">
    <property type="entry name" value="De-COase2_N"/>
</dbReference>